<protein>
    <submittedName>
        <fullName evidence="1">Putative oxidoreductase</fullName>
    </submittedName>
</protein>
<reference evidence="1 2" key="1">
    <citation type="submission" date="2018-06" db="EMBL/GenBank/DDBJ databases">
        <authorList>
            <consortium name="Pathogen Informatics"/>
            <person name="Doyle S."/>
        </authorList>
    </citation>
    <scope>NUCLEOTIDE SEQUENCE [LARGE SCALE GENOMIC DNA]</scope>
    <source>
        <strain evidence="1 2">NCTC9077</strain>
    </source>
</reference>
<proteinExistence type="predicted"/>
<dbReference type="SUPFAM" id="SSF50129">
    <property type="entry name" value="GroES-like"/>
    <property type="match status" value="1"/>
</dbReference>
<dbReference type="InterPro" id="IPR011032">
    <property type="entry name" value="GroES-like_sf"/>
</dbReference>
<accession>A0A376VFK3</accession>
<dbReference type="AlphaFoldDB" id="A0A376VFK3"/>
<dbReference type="Proteomes" id="UP000254495">
    <property type="component" value="Unassembled WGS sequence"/>
</dbReference>
<organism evidence="1 2">
    <name type="scientific">Escherichia coli</name>
    <dbReference type="NCBI Taxonomy" id="562"/>
    <lineage>
        <taxon>Bacteria</taxon>
        <taxon>Pseudomonadati</taxon>
        <taxon>Pseudomonadota</taxon>
        <taxon>Gammaproteobacteria</taxon>
        <taxon>Enterobacterales</taxon>
        <taxon>Enterobacteriaceae</taxon>
        <taxon>Escherichia</taxon>
    </lineage>
</organism>
<dbReference type="EMBL" id="UGCU01000001">
    <property type="protein sequence ID" value="STJ09540.1"/>
    <property type="molecule type" value="Genomic_DNA"/>
</dbReference>
<gene>
    <name evidence="1" type="ORF">NCTC9077_01166</name>
</gene>
<name>A0A376VFK3_ECOLX</name>
<evidence type="ECO:0000313" key="1">
    <source>
        <dbReference type="EMBL" id="STJ09540.1"/>
    </source>
</evidence>
<sequence>MKTKVAAIYGKRDVRLREFELPEITDNELLVSCNSDSVCLSTWESGVTR</sequence>
<evidence type="ECO:0000313" key="2">
    <source>
        <dbReference type="Proteomes" id="UP000254495"/>
    </source>
</evidence>